<dbReference type="EMBL" id="JAQQWE010000003">
    <property type="protein sequence ID" value="KAK7959842.1"/>
    <property type="molecule type" value="Genomic_DNA"/>
</dbReference>
<gene>
    <name evidence="3" type="ORF">PG986_004696</name>
</gene>
<keyword evidence="4" id="KW-1185">Reference proteome</keyword>
<feature type="compositionally biased region" description="Basic and acidic residues" evidence="2">
    <location>
        <begin position="851"/>
        <end position="864"/>
    </location>
</feature>
<name>A0ABR1QNC0_9PEZI</name>
<protein>
    <submittedName>
        <fullName evidence="3">Uncharacterized protein</fullName>
    </submittedName>
</protein>
<evidence type="ECO:0000256" key="2">
    <source>
        <dbReference type="SAM" id="MobiDB-lite"/>
    </source>
</evidence>
<sequence length="936" mass="107152">MAEHPTSPIWAVDDLEARINDFIALTHGSATEAELQGHEHLDYLVNYLYPRYIALLEDTQRSVAAAGQEDLELLPALGDLEAQVIEIFNKTLQEPFYEAVGEGLGPPFYMGRGVEDERLDWLRKLMRDFRWLQGEPALQLAYSARLGVHFQWMQELIEECLPPSATRWVDGDLIGHPEFDGLWAEFLALPTSRQADAESGVVTEPNTDAENRRLVENSQNIVREAFDALLLKPKDLDVHWSDLQTPSGVPAYLEQPPYTDAFWEGAGDHDGAQLLMENLGWNEDMPTQSFRTTDESMLRAAVDANGKKIQFSHANKNADTNTDSKTKPTKPTTGNGNGNGNKRTGTDVGRTDGPATKKPRINPGKMTPGEIYAILNGQMEVIEGTTKDIEKTKEEAHRAEKEKEKEKEKEPTEEVVTKEPETEPETEPEPEEKPEEEEIDEDDLYTLDDALNDLTGLRADAGLGPRVPRGTELVTPTEPIREDALKRYRDELKRFARRHEDQWTYIQQQCDNMADRAEKAKKDPSKAKTVSSQAPSALTNNRMRSALSALEKALLREEEALKAAQEMGMGSAKLKAHCLSAWRSRYLRCLLLCLLALASDVPQERFDAAYERRLEDWIEHETAWNEQDEYAIEKLLKTEASKKEARERIARREENIKEWDAILKDEFEEEGGRRRSRWYVEKEDDDHIPGELPPLMDISLGPEYDRRFIARHNRLIRKKAPQDAEMAHRESPVLNTDYPPPLPAGMEEPEEMPDWTEKEKAEQALKEFATWGARGDRLLELRRQYLQRDQLEARMAELQKEIQEKQHEQQQLEQREKELGQQKSELEEKQLEKQQKQLEQQRQLEQQQQEQQKKTEKEDPEIPKYRTAMPEGPVLGSLTWDLTVDRPAKDPESAAKFAELGPGGYEGIPTNTVYEKLQYMIIMTLWRCQTAADTGL</sequence>
<proteinExistence type="predicted"/>
<comment type="caution">
    <text evidence="3">The sequence shown here is derived from an EMBL/GenBank/DDBJ whole genome shotgun (WGS) entry which is preliminary data.</text>
</comment>
<feature type="compositionally biased region" description="Basic and acidic residues" evidence="2">
    <location>
        <begin position="805"/>
        <end position="836"/>
    </location>
</feature>
<feature type="compositionally biased region" description="Low complexity" evidence="2">
    <location>
        <begin position="837"/>
        <end position="850"/>
    </location>
</feature>
<evidence type="ECO:0000256" key="1">
    <source>
        <dbReference type="SAM" id="Coils"/>
    </source>
</evidence>
<dbReference type="Proteomes" id="UP001391051">
    <property type="component" value="Unassembled WGS sequence"/>
</dbReference>
<feature type="coiled-coil region" evidence="1">
    <location>
        <begin position="635"/>
        <end position="662"/>
    </location>
</feature>
<feature type="compositionally biased region" description="Basic and acidic residues" evidence="2">
    <location>
        <begin position="392"/>
        <end position="421"/>
    </location>
</feature>
<feature type="region of interest" description="Disordered" evidence="2">
    <location>
        <begin position="805"/>
        <end position="874"/>
    </location>
</feature>
<feature type="region of interest" description="Disordered" evidence="2">
    <location>
        <begin position="392"/>
        <end position="444"/>
    </location>
</feature>
<feature type="coiled-coil region" evidence="1">
    <location>
        <begin position="540"/>
        <end position="567"/>
    </location>
</feature>
<accession>A0ABR1QNC0</accession>
<keyword evidence="1" id="KW-0175">Coiled coil</keyword>
<feature type="region of interest" description="Disordered" evidence="2">
    <location>
        <begin position="719"/>
        <end position="750"/>
    </location>
</feature>
<dbReference type="GeneID" id="92073980"/>
<feature type="compositionally biased region" description="Acidic residues" evidence="2">
    <location>
        <begin position="422"/>
        <end position="444"/>
    </location>
</feature>
<evidence type="ECO:0000313" key="4">
    <source>
        <dbReference type="Proteomes" id="UP001391051"/>
    </source>
</evidence>
<feature type="region of interest" description="Disordered" evidence="2">
    <location>
        <begin position="308"/>
        <end position="368"/>
    </location>
</feature>
<organism evidence="3 4">
    <name type="scientific">Apiospora aurea</name>
    <dbReference type="NCBI Taxonomy" id="335848"/>
    <lineage>
        <taxon>Eukaryota</taxon>
        <taxon>Fungi</taxon>
        <taxon>Dikarya</taxon>
        <taxon>Ascomycota</taxon>
        <taxon>Pezizomycotina</taxon>
        <taxon>Sordariomycetes</taxon>
        <taxon>Xylariomycetidae</taxon>
        <taxon>Amphisphaeriales</taxon>
        <taxon>Apiosporaceae</taxon>
        <taxon>Apiospora</taxon>
    </lineage>
</organism>
<feature type="compositionally biased region" description="Basic and acidic residues" evidence="2">
    <location>
        <begin position="720"/>
        <end position="731"/>
    </location>
</feature>
<reference evidence="3 4" key="1">
    <citation type="submission" date="2023-01" db="EMBL/GenBank/DDBJ databases">
        <title>Analysis of 21 Apiospora genomes using comparative genomics revels a genus with tremendous synthesis potential of carbohydrate active enzymes and secondary metabolites.</title>
        <authorList>
            <person name="Sorensen T."/>
        </authorList>
    </citation>
    <scope>NUCLEOTIDE SEQUENCE [LARGE SCALE GENOMIC DNA]</scope>
    <source>
        <strain evidence="3 4">CBS 24483</strain>
    </source>
</reference>
<dbReference type="RefSeq" id="XP_066703545.1">
    <property type="nucleotide sequence ID" value="XM_066840918.1"/>
</dbReference>
<evidence type="ECO:0000313" key="3">
    <source>
        <dbReference type="EMBL" id="KAK7959842.1"/>
    </source>
</evidence>